<dbReference type="InterPro" id="IPR037185">
    <property type="entry name" value="EmrE-like"/>
</dbReference>
<evidence type="ECO:0000256" key="2">
    <source>
        <dbReference type="ARBA" id="ARBA00022692"/>
    </source>
</evidence>
<sequence>MGALLQFAVWSVGMMLGNKLAVTALPLPCTLVIIQALGTIALLGFFRSNLEGIRIDIAKQWLPIAVLFTLMLFTSLQSFVYVNVSTVLIFRNVGAIFTTIVEYFVRGEKVTAEIVASEIMIVLGAVMYGWGTANFSWTGFWWIMANVAAQVAYGVLVKHHMDKKPHFKEMSKFTMSLYNNTLAIPMLAIVLVVQGEQHHVQSTLVQVSPLGWFWIVLTCGLGFMISTSGFGLQKLVSATTFLVVNNITKFLNILLGIVFLQDKISAGKDGLGCLVAILAGVWYSSAQTRIAQQGKNNK</sequence>
<evidence type="ECO:0000256" key="4">
    <source>
        <dbReference type="ARBA" id="ARBA00023136"/>
    </source>
</evidence>
<accession>A0A0S4JCA2</accession>
<dbReference type="Proteomes" id="UP000051952">
    <property type="component" value="Unassembled WGS sequence"/>
</dbReference>
<feature type="transmembrane region" description="Helical" evidence="5">
    <location>
        <begin position="239"/>
        <end position="260"/>
    </location>
</feature>
<evidence type="ECO:0000313" key="8">
    <source>
        <dbReference type="Proteomes" id="UP000051952"/>
    </source>
</evidence>
<feature type="transmembrane region" description="Helical" evidence="5">
    <location>
        <begin position="137"/>
        <end position="156"/>
    </location>
</feature>
<dbReference type="SUPFAM" id="SSF103481">
    <property type="entry name" value="Multidrug resistance efflux transporter EmrE"/>
    <property type="match status" value="1"/>
</dbReference>
<keyword evidence="4 5" id="KW-0472">Membrane</keyword>
<dbReference type="InterPro" id="IPR004853">
    <property type="entry name" value="Sugar_P_trans_dom"/>
</dbReference>
<evidence type="ECO:0000259" key="6">
    <source>
        <dbReference type="Pfam" id="PF03151"/>
    </source>
</evidence>
<dbReference type="GO" id="GO:0016020">
    <property type="term" value="C:membrane"/>
    <property type="evidence" value="ECO:0007669"/>
    <property type="project" value="UniProtKB-SubCell"/>
</dbReference>
<dbReference type="OrthoDB" id="417037at2759"/>
<evidence type="ECO:0000313" key="7">
    <source>
        <dbReference type="EMBL" id="CUG87820.1"/>
    </source>
</evidence>
<protein>
    <submittedName>
        <fullName evidence="7">GDP-mannose transporter, putative</fullName>
    </submittedName>
</protein>
<feature type="transmembrane region" description="Helical" evidence="5">
    <location>
        <begin position="177"/>
        <end position="193"/>
    </location>
</feature>
<reference evidence="8" key="1">
    <citation type="submission" date="2015-09" db="EMBL/GenBank/DDBJ databases">
        <authorList>
            <consortium name="Pathogen Informatics"/>
        </authorList>
    </citation>
    <scope>NUCLEOTIDE SEQUENCE [LARGE SCALE GENOMIC DNA]</scope>
    <source>
        <strain evidence="8">Lake Konstanz</strain>
    </source>
</reference>
<keyword evidence="2 5" id="KW-0812">Transmembrane</keyword>
<feature type="transmembrane region" description="Helical" evidence="5">
    <location>
        <begin position="266"/>
        <end position="285"/>
    </location>
</feature>
<feature type="transmembrane region" description="Helical" evidence="5">
    <location>
        <begin position="88"/>
        <end position="105"/>
    </location>
</feature>
<feature type="transmembrane region" description="Helical" evidence="5">
    <location>
        <begin position="112"/>
        <end position="131"/>
    </location>
</feature>
<feature type="transmembrane region" description="Helical" evidence="5">
    <location>
        <begin position="213"/>
        <end position="232"/>
    </location>
</feature>
<organism evidence="7 8">
    <name type="scientific">Bodo saltans</name>
    <name type="common">Flagellated protozoan</name>
    <dbReference type="NCBI Taxonomy" id="75058"/>
    <lineage>
        <taxon>Eukaryota</taxon>
        <taxon>Discoba</taxon>
        <taxon>Euglenozoa</taxon>
        <taxon>Kinetoplastea</taxon>
        <taxon>Metakinetoplastina</taxon>
        <taxon>Eubodonida</taxon>
        <taxon>Bodonidae</taxon>
        <taxon>Bodo</taxon>
    </lineage>
</organism>
<evidence type="ECO:0000256" key="5">
    <source>
        <dbReference type="SAM" id="Phobius"/>
    </source>
</evidence>
<dbReference type="PANTHER" id="PTHR11132">
    <property type="entry name" value="SOLUTE CARRIER FAMILY 35"/>
    <property type="match status" value="1"/>
</dbReference>
<feature type="domain" description="Sugar phosphate transporter" evidence="6">
    <location>
        <begin position="7"/>
        <end position="283"/>
    </location>
</feature>
<feature type="transmembrane region" description="Helical" evidence="5">
    <location>
        <begin position="61"/>
        <end position="82"/>
    </location>
</feature>
<keyword evidence="3 5" id="KW-1133">Transmembrane helix</keyword>
<dbReference type="InterPro" id="IPR050186">
    <property type="entry name" value="TPT_transporter"/>
</dbReference>
<proteinExistence type="predicted"/>
<dbReference type="Pfam" id="PF03151">
    <property type="entry name" value="TPT"/>
    <property type="match status" value="1"/>
</dbReference>
<name>A0A0S4JCA2_BODSA</name>
<dbReference type="AlphaFoldDB" id="A0A0S4JCA2"/>
<dbReference type="VEuPathDB" id="TriTrypDB:BSAL_12175"/>
<evidence type="ECO:0000256" key="3">
    <source>
        <dbReference type="ARBA" id="ARBA00022989"/>
    </source>
</evidence>
<evidence type="ECO:0000256" key="1">
    <source>
        <dbReference type="ARBA" id="ARBA00004141"/>
    </source>
</evidence>
<feature type="transmembrane region" description="Helical" evidence="5">
    <location>
        <begin position="20"/>
        <end position="46"/>
    </location>
</feature>
<dbReference type="EMBL" id="CYKH01001593">
    <property type="protein sequence ID" value="CUG87820.1"/>
    <property type="molecule type" value="Genomic_DNA"/>
</dbReference>
<gene>
    <name evidence="7" type="ORF">BSAL_12175</name>
</gene>
<keyword evidence="8" id="KW-1185">Reference proteome</keyword>
<comment type="subcellular location">
    <subcellularLocation>
        <location evidence="1">Membrane</location>
        <topology evidence="1">Multi-pass membrane protein</topology>
    </subcellularLocation>
</comment>